<keyword evidence="3" id="KW-0804">Transcription</keyword>
<dbReference type="RefSeq" id="WP_036060558.1">
    <property type="nucleotide sequence ID" value="NZ_CP011102.1"/>
</dbReference>
<keyword evidence="2" id="KW-0238">DNA-binding</keyword>
<evidence type="ECO:0000313" key="5">
    <source>
        <dbReference type="EMBL" id="AQY49664.1"/>
    </source>
</evidence>
<reference evidence="6" key="1">
    <citation type="submission" date="2015-03" db="EMBL/GenBank/DDBJ databases">
        <authorList>
            <person name="Ferrari E."/>
            <person name="Walter M.C."/>
            <person name="Huptas C."/>
            <person name="Scherer S."/>
            <person name="Mueller-Herbst S."/>
        </authorList>
    </citation>
    <scope>NUCLEOTIDE SEQUENCE [LARGE SCALE GENOMIC DNA]</scope>
    <source>
        <strain evidence="6">LWP01</strain>
    </source>
</reference>
<evidence type="ECO:0000256" key="1">
    <source>
        <dbReference type="ARBA" id="ARBA00023015"/>
    </source>
</evidence>
<dbReference type="PROSITE" id="PS01124">
    <property type="entry name" value="HTH_ARAC_FAMILY_2"/>
    <property type="match status" value="1"/>
</dbReference>
<dbReference type="InterPro" id="IPR010499">
    <property type="entry name" value="AraC_E-bd"/>
</dbReference>
<feature type="domain" description="HTH araC/xylS-type" evidence="4">
    <location>
        <begin position="8"/>
        <end position="106"/>
    </location>
</feature>
<keyword evidence="1" id="KW-0805">Transcription regulation</keyword>
<name>A0A1S7FQI4_9LIST</name>
<dbReference type="SMART" id="SM00342">
    <property type="entry name" value="HTH_ARAC"/>
    <property type="match status" value="1"/>
</dbReference>
<keyword evidence="6" id="KW-1185">Reference proteome</keyword>
<evidence type="ECO:0000259" key="4">
    <source>
        <dbReference type="PROSITE" id="PS01124"/>
    </source>
</evidence>
<dbReference type="SUPFAM" id="SSF46689">
    <property type="entry name" value="Homeodomain-like"/>
    <property type="match status" value="2"/>
</dbReference>
<evidence type="ECO:0000256" key="2">
    <source>
        <dbReference type="ARBA" id="ARBA00023125"/>
    </source>
</evidence>
<sequence>MDTIKQMNLAMQYIEAHLMDEMDYKELSKIACCSEYHFRRVFSYLAGMPLSEYIRLRKLAVAAILIKDSDEKIIDIAMRFGYESPDAFTRAFQSMHHVTPTQAKKENTHLKTFLPMTFQLKIQGGNIMDYRIETKDAFKIVGISKRIKLVYEGVNPQMDSMWASLKPEDFVALKKLSNIQPSGIICASTNFGEGREEGAELDQYIGVATTMAVPEKWEALVVEPSTWVVFTACGEFPKALQDVWARIYSEWLPTSGYEVVPGPEILWNESPDTSKPDYKSEIWIPVVRK</sequence>
<dbReference type="Pfam" id="PF06445">
    <property type="entry name" value="GyrI-like"/>
    <property type="match status" value="1"/>
</dbReference>
<dbReference type="GO" id="GO:0043565">
    <property type="term" value="F:sequence-specific DNA binding"/>
    <property type="evidence" value="ECO:0007669"/>
    <property type="project" value="InterPro"/>
</dbReference>
<dbReference type="InterPro" id="IPR050959">
    <property type="entry name" value="MarA-like"/>
</dbReference>
<organism evidence="5 6">
    <name type="scientific">Listeria weihenstephanensis</name>
    <dbReference type="NCBI Taxonomy" id="1006155"/>
    <lineage>
        <taxon>Bacteria</taxon>
        <taxon>Bacillati</taxon>
        <taxon>Bacillota</taxon>
        <taxon>Bacilli</taxon>
        <taxon>Bacillales</taxon>
        <taxon>Listeriaceae</taxon>
        <taxon>Listeria</taxon>
    </lineage>
</organism>
<dbReference type="InterPro" id="IPR011256">
    <property type="entry name" value="Reg_factor_effector_dom_sf"/>
</dbReference>
<evidence type="ECO:0000313" key="6">
    <source>
        <dbReference type="Proteomes" id="UP000223060"/>
    </source>
</evidence>
<dbReference type="InterPro" id="IPR009057">
    <property type="entry name" value="Homeodomain-like_sf"/>
</dbReference>
<dbReference type="PANTHER" id="PTHR47504">
    <property type="entry name" value="RIGHT ORIGIN-BINDING PROTEIN"/>
    <property type="match status" value="1"/>
</dbReference>
<gene>
    <name evidence="5" type="ORF">UE46_00340</name>
</gene>
<dbReference type="InterPro" id="IPR029442">
    <property type="entry name" value="GyrI-like"/>
</dbReference>
<dbReference type="EMBL" id="CP011102">
    <property type="protein sequence ID" value="AQY49664.1"/>
    <property type="molecule type" value="Genomic_DNA"/>
</dbReference>
<dbReference type="AlphaFoldDB" id="A0A1S7FQI4"/>
<protein>
    <submittedName>
        <fullName evidence="5">AraC family transcriptional regulator</fullName>
    </submittedName>
</protein>
<dbReference type="SUPFAM" id="SSF55136">
    <property type="entry name" value="Probable bacterial effector-binding domain"/>
    <property type="match status" value="1"/>
</dbReference>
<dbReference type="Gene3D" id="1.10.10.60">
    <property type="entry name" value="Homeodomain-like"/>
    <property type="match status" value="2"/>
</dbReference>
<dbReference type="GO" id="GO:0003700">
    <property type="term" value="F:DNA-binding transcription factor activity"/>
    <property type="evidence" value="ECO:0007669"/>
    <property type="project" value="InterPro"/>
</dbReference>
<dbReference type="Proteomes" id="UP000223060">
    <property type="component" value="Chromosome"/>
</dbReference>
<dbReference type="KEGG" id="lwi:UE46_00340"/>
<evidence type="ECO:0000256" key="3">
    <source>
        <dbReference type="ARBA" id="ARBA00023163"/>
    </source>
</evidence>
<dbReference type="PANTHER" id="PTHR47504:SF5">
    <property type="entry name" value="RIGHT ORIGIN-BINDING PROTEIN"/>
    <property type="match status" value="1"/>
</dbReference>
<dbReference type="InterPro" id="IPR018060">
    <property type="entry name" value="HTH_AraC"/>
</dbReference>
<dbReference type="Pfam" id="PF12833">
    <property type="entry name" value="HTH_18"/>
    <property type="match status" value="1"/>
</dbReference>
<dbReference type="SMART" id="SM00871">
    <property type="entry name" value="AraC_E_bind"/>
    <property type="match status" value="1"/>
</dbReference>
<proteinExistence type="predicted"/>
<accession>A0A1S7FQI4</accession>
<dbReference type="Gene3D" id="3.20.80.10">
    <property type="entry name" value="Regulatory factor, effector binding domain"/>
    <property type="match status" value="1"/>
</dbReference>